<feature type="repeat" description="ANK" evidence="3">
    <location>
        <begin position="302"/>
        <end position="334"/>
    </location>
</feature>
<keyword evidence="2 3" id="KW-0040">ANK repeat</keyword>
<dbReference type="AlphaFoldDB" id="A0A1I8FPS8"/>
<dbReference type="InterPro" id="IPR002110">
    <property type="entry name" value="Ankyrin_rpt"/>
</dbReference>
<dbReference type="InterPro" id="IPR036770">
    <property type="entry name" value="Ankyrin_rpt-contain_sf"/>
</dbReference>
<dbReference type="SMART" id="SM00248">
    <property type="entry name" value="ANK"/>
    <property type="match status" value="5"/>
</dbReference>
<evidence type="ECO:0000256" key="2">
    <source>
        <dbReference type="ARBA" id="ARBA00023043"/>
    </source>
</evidence>
<dbReference type="WBParaSite" id="maker-unitig_41667-snap-gene-0.2-mRNA-1">
    <property type="protein sequence ID" value="maker-unitig_41667-snap-gene-0.2-mRNA-1"/>
    <property type="gene ID" value="maker-unitig_41667-snap-gene-0.2"/>
</dbReference>
<feature type="repeat" description="ANK" evidence="3">
    <location>
        <begin position="369"/>
        <end position="393"/>
    </location>
</feature>
<dbReference type="Gene3D" id="1.25.40.20">
    <property type="entry name" value="Ankyrin repeat-containing domain"/>
    <property type="match status" value="3"/>
</dbReference>
<feature type="repeat" description="ANK" evidence="3">
    <location>
        <begin position="335"/>
        <end position="367"/>
    </location>
</feature>
<dbReference type="Pfam" id="PF00023">
    <property type="entry name" value="Ank"/>
    <property type="match status" value="1"/>
</dbReference>
<evidence type="ECO:0000313" key="4">
    <source>
        <dbReference type="Proteomes" id="UP000095280"/>
    </source>
</evidence>
<dbReference type="PROSITE" id="PS50297">
    <property type="entry name" value="ANK_REP_REGION"/>
    <property type="match status" value="4"/>
</dbReference>
<dbReference type="Proteomes" id="UP000095280">
    <property type="component" value="Unplaced"/>
</dbReference>
<dbReference type="PANTHER" id="PTHR24126:SF14">
    <property type="entry name" value="ANK_REP_REGION DOMAIN-CONTAINING PROTEIN"/>
    <property type="match status" value="1"/>
</dbReference>
<dbReference type="Pfam" id="PF12796">
    <property type="entry name" value="Ank_2"/>
    <property type="match status" value="2"/>
</dbReference>
<evidence type="ECO:0000256" key="3">
    <source>
        <dbReference type="PROSITE-ProRule" id="PRU00023"/>
    </source>
</evidence>
<proteinExistence type="predicted"/>
<dbReference type="PANTHER" id="PTHR24126">
    <property type="entry name" value="ANKYRIN REPEAT, PH AND SEC7 DOMAIN CONTAINING PROTEIN SECG-RELATED"/>
    <property type="match status" value="1"/>
</dbReference>
<sequence>FQDENDAVSCLLKAGADFTQARLLWLHAAALRRNEWQPGWPPPACLLNFELNQRKDSPVRRGGSAYASSAADLADHGQRGHDARFTWPARTAKAGAVRLLLQTSASAESELGRHQRPDGAALGLLSESDADICGQLLAAAEAAGEGFLKRFVNKKDVEHGAFVNATNTAEQTPLHLAARTGNIRLMELLVQHGAKLDAVDATRQTATSSLRLSLLANLLGAARDGPPVQPRLPGPEGNTPLMLASTEKDDPECAPDCCWPKAPARCALTVRAGPLYNRQVLQALLDHPAVRDARIIDESDAANNSPLHVACRNGHVDIVELLLENGADAEAKNEDEETPMHLAAQAGHLQVVRRLLKINLSLAFDEDEDSNTPMHMAALAGQARICQLLIEEGKADVNAPGTARGWTALDCAASKAFTN</sequence>
<organism evidence="4 5">
    <name type="scientific">Macrostomum lignano</name>
    <dbReference type="NCBI Taxonomy" id="282301"/>
    <lineage>
        <taxon>Eukaryota</taxon>
        <taxon>Metazoa</taxon>
        <taxon>Spiralia</taxon>
        <taxon>Lophotrochozoa</taxon>
        <taxon>Platyhelminthes</taxon>
        <taxon>Rhabditophora</taxon>
        <taxon>Macrostomorpha</taxon>
        <taxon>Macrostomida</taxon>
        <taxon>Macrostomidae</taxon>
        <taxon>Macrostomum</taxon>
    </lineage>
</organism>
<dbReference type="PRINTS" id="PR01415">
    <property type="entry name" value="ANKYRIN"/>
</dbReference>
<protein>
    <submittedName>
        <fullName evidence="5">ANK_REP_REGION domain-containing protein</fullName>
    </submittedName>
</protein>
<evidence type="ECO:0000313" key="5">
    <source>
        <dbReference type="WBParaSite" id="maker-unitig_41667-snap-gene-0.2-mRNA-1"/>
    </source>
</evidence>
<evidence type="ECO:0000256" key="1">
    <source>
        <dbReference type="ARBA" id="ARBA00022737"/>
    </source>
</evidence>
<dbReference type="PROSITE" id="PS50088">
    <property type="entry name" value="ANK_REPEAT"/>
    <property type="match status" value="4"/>
</dbReference>
<feature type="repeat" description="ANK" evidence="3">
    <location>
        <begin position="169"/>
        <end position="201"/>
    </location>
</feature>
<dbReference type="SUPFAM" id="SSF48403">
    <property type="entry name" value="Ankyrin repeat"/>
    <property type="match status" value="2"/>
</dbReference>
<name>A0A1I8FPS8_9PLAT</name>
<keyword evidence="4" id="KW-1185">Reference proteome</keyword>
<keyword evidence="1" id="KW-0677">Repeat</keyword>
<reference evidence="5" key="1">
    <citation type="submission" date="2016-11" db="UniProtKB">
        <authorList>
            <consortium name="WormBaseParasite"/>
        </authorList>
    </citation>
    <scope>IDENTIFICATION</scope>
</reference>
<accession>A0A1I8FPS8</accession>